<comment type="catalytic activity">
    <reaction evidence="9">
        <text>prephenate + NAD(+) = 3-(4-hydroxyphenyl)pyruvate + CO2 + NADH</text>
        <dbReference type="Rhea" id="RHEA:13869"/>
        <dbReference type="ChEBI" id="CHEBI:16526"/>
        <dbReference type="ChEBI" id="CHEBI:29934"/>
        <dbReference type="ChEBI" id="CHEBI:36242"/>
        <dbReference type="ChEBI" id="CHEBI:57540"/>
        <dbReference type="ChEBI" id="CHEBI:57945"/>
        <dbReference type="EC" id="1.3.1.12"/>
    </reaction>
</comment>
<comment type="similarity">
    <text evidence="2">Belongs to the prephenate/arogenate dehydrogenase family.</text>
</comment>
<gene>
    <name evidence="12" type="ORF">AVDCRST_MAG07-1069</name>
</gene>
<evidence type="ECO:0000259" key="11">
    <source>
        <dbReference type="PROSITE" id="PS51671"/>
    </source>
</evidence>
<proteinExistence type="inferred from homology"/>
<dbReference type="InterPro" id="IPR046825">
    <property type="entry name" value="PDH_C"/>
</dbReference>
<dbReference type="Pfam" id="PF20463">
    <property type="entry name" value="PDH_C"/>
    <property type="match status" value="1"/>
</dbReference>
<keyword evidence="8" id="KW-0028">Amino-acid biosynthesis</keyword>
<dbReference type="SUPFAM" id="SSF51735">
    <property type="entry name" value="NAD(P)-binding Rossmann-fold domains"/>
    <property type="match status" value="1"/>
</dbReference>
<dbReference type="GO" id="GO:0004665">
    <property type="term" value="F:prephenate dehydrogenase (NADP+) activity"/>
    <property type="evidence" value="ECO:0007669"/>
    <property type="project" value="InterPro"/>
</dbReference>
<dbReference type="UniPathway" id="UPA00122">
    <property type="reaction ID" value="UER00961"/>
</dbReference>
<evidence type="ECO:0000256" key="3">
    <source>
        <dbReference type="ARBA" id="ARBA00012068"/>
    </source>
</evidence>
<dbReference type="Gene3D" id="3.30.70.260">
    <property type="match status" value="1"/>
</dbReference>
<dbReference type="PROSITE" id="PS51176">
    <property type="entry name" value="PDH_ADH"/>
    <property type="match status" value="1"/>
</dbReference>
<dbReference type="PANTHER" id="PTHR21363">
    <property type="entry name" value="PREPHENATE DEHYDROGENASE"/>
    <property type="match status" value="1"/>
</dbReference>
<dbReference type="InterPro" id="IPR036291">
    <property type="entry name" value="NAD(P)-bd_dom_sf"/>
</dbReference>
<keyword evidence="7" id="KW-0520">NAD</keyword>
<dbReference type="SUPFAM" id="SSF48179">
    <property type="entry name" value="6-phosphogluconate dehydrogenase C-terminal domain-like"/>
    <property type="match status" value="1"/>
</dbReference>
<dbReference type="InterPro" id="IPR046826">
    <property type="entry name" value="PDH_N"/>
</dbReference>
<evidence type="ECO:0000256" key="7">
    <source>
        <dbReference type="ARBA" id="ARBA00023027"/>
    </source>
</evidence>
<feature type="domain" description="Prephenate/arogenate dehydrogenase" evidence="10">
    <location>
        <begin position="3"/>
        <end position="279"/>
    </location>
</feature>
<dbReference type="Pfam" id="PF02153">
    <property type="entry name" value="PDH_N"/>
    <property type="match status" value="1"/>
</dbReference>
<accession>A0A6J4KEL4</accession>
<dbReference type="Gene3D" id="3.40.50.720">
    <property type="entry name" value="NAD(P)-binding Rossmann-like Domain"/>
    <property type="match status" value="1"/>
</dbReference>
<keyword evidence="6 12" id="KW-0560">Oxidoreductase</keyword>
<evidence type="ECO:0000256" key="6">
    <source>
        <dbReference type="ARBA" id="ARBA00023002"/>
    </source>
</evidence>
<dbReference type="SUPFAM" id="SSF55021">
    <property type="entry name" value="ACT-like"/>
    <property type="match status" value="1"/>
</dbReference>
<keyword evidence="8" id="KW-0057">Aromatic amino acid biosynthesis</keyword>
<name>A0A6J4KEL4_9ACTN</name>
<comment type="pathway">
    <text evidence="1">Amino-acid biosynthesis; L-tyrosine biosynthesis; (4-hydroxyphenyl)pyruvate from prephenate (NAD(+) route): step 1/1.</text>
</comment>
<evidence type="ECO:0000313" key="12">
    <source>
        <dbReference type="EMBL" id="CAA9303626.1"/>
    </source>
</evidence>
<sequence length="351" mass="35376">MTAGLLVVGTGLLGTSVGLALHGDTDVVLADRDPSALQTACRRGAGRAWDGGERVAHVLLAVPPAAVAGELVRLQRAGAGETYSHVCSVQAPVQAAAEAAGAEPASLCGSHPMAGKESSGPAAATAQLFVGRPWALCPSARTGAPALAAARSLAERCGAVPLELPAAEHDAAVALASHLPQVTASALAAVLLARSAGELRLAGPGLQDTSRIAASAPAMWVEVLSQNARAVAPLVRELADELERAAAALEAVDRGRLEDLLRRGNAGRALVPVKRGETDRDFAVVGVSVPDRPGQLAGVLVSAAEAGINVEDVRVEHLPGRPSGVIEVVVAADTRDAARTALAAAGWDVLA</sequence>
<feature type="domain" description="ACT" evidence="11">
    <location>
        <begin position="284"/>
        <end position="351"/>
    </location>
</feature>
<reference evidence="12" key="1">
    <citation type="submission" date="2020-02" db="EMBL/GenBank/DDBJ databases">
        <authorList>
            <person name="Meier V. D."/>
        </authorList>
    </citation>
    <scope>NUCLEOTIDE SEQUENCE</scope>
    <source>
        <strain evidence="12">AVDCRST_MAG07</strain>
    </source>
</reference>
<evidence type="ECO:0000256" key="4">
    <source>
        <dbReference type="ARBA" id="ARBA00016891"/>
    </source>
</evidence>
<protein>
    <recommendedName>
        <fullName evidence="4">Prephenate dehydrogenase</fullName>
        <ecNumber evidence="3">1.3.1.12</ecNumber>
    </recommendedName>
</protein>
<evidence type="ECO:0000256" key="2">
    <source>
        <dbReference type="ARBA" id="ARBA00007964"/>
    </source>
</evidence>
<dbReference type="EMBL" id="CADCUB010000001">
    <property type="protein sequence ID" value="CAA9303626.1"/>
    <property type="molecule type" value="Genomic_DNA"/>
</dbReference>
<organism evidence="12">
    <name type="scientific">uncultured Frankineae bacterium</name>
    <dbReference type="NCBI Taxonomy" id="437475"/>
    <lineage>
        <taxon>Bacteria</taxon>
        <taxon>Bacillati</taxon>
        <taxon>Actinomycetota</taxon>
        <taxon>Actinomycetes</taxon>
        <taxon>Frankiales</taxon>
        <taxon>environmental samples</taxon>
    </lineage>
</organism>
<dbReference type="InterPro" id="IPR008927">
    <property type="entry name" value="6-PGluconate_DH-like_C_sf"/>
</dbReference>
<evidence type="ECO:0000256" key="5">
    <source>
        <dbReference type="ARBA" id="ARBA00022498"/>
    </source>
</evidence>
<dbReference type="InterPro" id="IPR003099">
    <property type="entry name" value="Prephen_DH"/>
</dbReference>
<dbReference type="InterPro" id="IPR045865">
    <property type="entry name" value="ACT-like_dom_sf"/>
</dbReference>
<keyword evidence="5" id="KW-0827">Tyrosine biosynthesis</keyword>
<evidence type="ECO:0000256" key="8">
    <source>
        <dbReference type="ARBA" id="ARBA00023141"/>
    </source>
</evidence>
<dbReference type="PANTHER" id="PTHR21363:SF0">
    <property type="entry name" value="PREPHENATE DEHYDROGENASE [NADP(+)]"/>
    <property type="match status" value="1"/>
</dbReference>
<dbReference type="GO" id="GO:0006571">
    <property type="term" value="P:tyrosine biosynthetic process"/>
    <property type="evidence" value="ECO:0007669"/>
    <property type="project" value="UniProtKB-UniPathway"/>
</dbReference>
<dbReference type="AlphaFoldDB" id="A0A6J4KEL4"/>
<evidence type="ECO:0000256" key="9">
    <source>
        <dbReference type="ARBA" id="ARBA00049260"/>
    </source>
</evidence>
<dbReference type="NCBIfam" id="NF005112">
    <property type="entry name" value="PRK06545.2-4"/>
    <property type="match status" value="1"/>
</dbReference>
<dbReference type="InterPro" id="IPR050812">
    <property type="entry name" value="Preph/Arog_dehydrog"/>
</dbReference>
<dbReference type="GO" id="GO:0008977">
    <property type="term" value="F:prephenate dehydrogenase (NAD+) activity"/>
    <property type="evidence" value="ECO:0007669"/>
    <property type="project" value="UniProtKB-EC"/>
</dbReference>
<dbReference type="EC" id="1.3.1.12" evidence="3"/>
<dbReference type="InterPro" id="IPR002912">
    <property type="entry name" value="ACT_dom"/>
</dbReference>
<evidence type="ECO:0000256" key="1">
    <source>
        <dbReference type="ARBA" id="ARBA00005067"/>
    </source>
</evidence>
<evidence type="ECO:0000259" key="10">
    <source>
        <dbReference type="PROSITE" id="PS51176"/>
    </source>
</evidence>
<dbReference type="GO" id="GO:0070403">
    <property type="term" value="F:NAD+ binding"/>
    <property type="evidence" value="ECO:0007669"/>
    <property type="project" value="InterPro"/>
</dbReference>
<dbReference type="PROSITE" id="PS51671">
    <property type="entry name" value="ACT"/>
    <property type="match status" value="1"/>
</dbReference>
<dbReference type="Gene3D" id="1.10.3660.10">
    <property type="entry name" value="6-phosphogluconate dehydrogenase C-terminal like domain"/>
    <property type="match status" value="1"/>
</dbReference>